<dbReference type="Proteomes" id="UP000245768">
    <property type="component" value="Unassembled WGS sequence"/>
</dbReference>
<evidence type="ECO:0000313" key="2">
    <source>
        <dbReference type="EMBL" id="PWN90799.1"/>
    </source>
</evidence>
<evidence type="ECO:0000256" key="1">
    <source>
        <dbReference type="SAM" id="MobiDB-lite"/>
    </source>
</evidence>
<dbReference type="STRING" id="215250.A0A316YNF2"/>
<dbReference type="AlphaFoldDB" id="A0A316YNF2"/>
<dbReference type="EMBL" id="KZ819636">
    <property type="protein sequence ID" value="PWN90799.1"/>
    <property type="molecule type" value="Genomic_DNA"/>
</dbReference>
<accession>A0A316YNF2</accession>
<dbReference type="GeneID" id="37041944"/>
<name>A0A316YNF2_9BASI</name>
<feature type="region of interest" description="Disordered" evidence="1">
    <location>
        <begin position="164"/>
        <end position="183"/>
    </location>
</feature>
<sequence>MPAGPITVQEISVGKRSSLRRIIDHLDRGIEDAERRVMYAMQQQEHDPGAVSFSSQKLRRRLQNDPILQKWKYVRRWAPLVQADALLSASATRKADESDVDRIISTIESVDRGESAPLCRFLLSALVRMLPNPKLWSGIKEKGLTMEDLRIDWDVVYMPKPSNNPHDCRALRGPSENNGAEQRRLKPAVARFNETLRHLVHFNKEIGPGAYGQAIAFEAELARFRALLPLPEAEEASLGEICWAPVRRALSEAHRQGKLVASHINKAMWAALRYGIPHIEGWPTTEAILETYACMRFNLVQAEIDRHRADEGLEARKPEEREGPSHASVLLPAFEGCPGLLPPDIVPTTETYCALIRGLAWHGDLHNALTVFRDLSMTEVDLPFEAYSGLFRAFGKHGRPARATGNEEEADGGWTLDTLQDLLDGFLSMEPPRTASAPAKVSGEGEDKALKEVAGAQGIFTPGTHEKGVAPFQNAMRARLETARSIIELEQRLDVPKKAHGPSDELLYHLILALERCSSNDSKWVWEQCKRIKDKYGPRNKQGWFGWKNMQRFDQALVRLSKTK</sequence>
<reference evidence="2 3" key="1">
    <citation type="journal article" date="2018" name="Mol. Biol. Evol.">
        <title>Broad Genomic Sampling Reveals a Smut Pathogenic Ancestry of the Fungal Clade Ustilaginomycotina.</title>
        <authorList>
            <person name="Kijpornyongpan T."/>
            <person name="Mondo S.J."/>
            <person name="Barry K."/>
            <person name="Sandor L."/>
            <person name="Lee J."/>
            <person name="Lipzen A."/>
            <person name="Pangilinan J."/>
            <person name="LaButti K."/>
            <person name="Hainaut M."/>
            <person name="Henrissat B."/>
            <person name="Grigoriev I.V."/>
            <person name="Spatafora J.W."/>
            <person name="Aime M.C."/>
        </authorList>
    </citation>
    <scope>NUCLEOTIDE SEQUENCE [LARGE SCALE GENOMIC DNA]</scope>
    <source>
        <strain evidence="2 3">MCA 4198</strain>
    </source>
</reference>
<protein>
    <submittedName>
        <fullName evidence="2">Uncharacterized protein</fullName>
    </submittedName>
</protein>
<dbReference type="InParanoid" id="A0A316YNF2"/>
<evidence type="ECO:0000313" key="3">
    <source>
        <dbReference type="Proteomes" id="UP000245768"/>
    </source>
</evidence>
<keyword evidence="3" id="KW-1185">Reference proteome</keyword>
<gene>
    <name evidence="2" type="ORF">FA10DRAFT_260564</name>
</gene>
<organism evidence="2 3">
    <name type="scientific">Acaromyces ingoldii</name>
    <dbReference type="NCBI Taxonomy" id="215250"/>
    <lineage>
        <taxon>Eukaryota</taxon>
        <taxon>Fungi</taxon>
        <taxon>Dikarya</taxon>
        <taxon>Basidiomycota</taxon>
        <taxon>Ustilaginomycotina</taxon>
        <taxon>Exobasidiomycetes</taxon>
        <taxon>Exobasidiales</taxon>
        <taxon>Cryptobasidiaceae</taxon>
        <taxon>Acaromyces</taxon>
    </lineage>
</organism>
<dbReference type="Gene3D" id="1.25.40.10">
    <property type="entry name" value="Tetratricopeptide repeat domain"/>
    <property type="match status" value="1"/>
</dbReference>
<dbReference type="InterPro" id="IPR011990">
    <property type="entry name" value="TPR-like_helical_dom_sf"/>
</dbReference>
<proteinExistence type="predicted"/>
<dbReference type="OrthoDB" id="1908178at2759"/>
<dbReference type="RefSeq" id="XP_025377997.1">
    <property type="nucleotide sequence ID" value="XM_025520028.1"/>
</dbReference>